<feature type="compositionally biased region" description="Low complexity" evidence="1">
    <location>
        <begin position="131"/>
        <end position="143"/>
    </location>
</feature>
<gene>
    <name evidence="2" type="ORF">OESDEN_15830</name>
</gene>
<name>A0A0B1SKN9_OESDE</name>
<dbReference type="OrthoDB" id="5860472at2759"/>
<accession>A0A0B1SKN9</accession>
<sequence length="317" mass="34070">MSSMYKIPPYMPEGFDVKPIDVMYSMPNYHGSSQQESSAVCNGLPEELNDPVKTIERKQQCLIKSIKDLGSTLEALLQEMGKIEGPSAPKKSKLDESAAPVPEDTAKSGNKKDKDAKKEARKAARTEAKNKVASGGSSTPSKSSDADPGKPWIIHEEKRSTITGQSLTACLPSALTDFDLEKVEDLSLTATEADRPWIEALSHVGITKNVAFRGDVSNSCPNPTTTVTVSFGEKFSATASGTPLTCRISVDLVLSGKASSDEVIREASQFLSQFDALGSQFRFGIADIVAKAVLIGKSPLALPSNVELWSKRMETVI</sequence>
<dbReference type="Proteomes" id="UP000053660">
    <property type="component" value="Unassembled WGS sequence"/>
</dbReference>
<organism evidence="2 3">
    <name type="scientific">Oesophagostomum dentatum</name>
    <name type="common">Nodular worm</name>
    <dbReference type="NCBI Taxonomy" id="61180"/>
    <lineage>
        <taxon>Eukaryota</taxon>
        <taxon>Metazoa</taxon>
        <taxon>Ecdysozoa</taxon>
        <taxon>Nematoda</taxon>
        <taxon>Chromadorea</taxon>
        <taxon>Rhabditida</taxon>
        <taxon>Rhabditina</taxon>
        <taxon>Rhabditomorpha</taxon>
        <taxon>Strongyloidea</taxon>
        <taxon>Strongylidae</taxon>
        <taxon>Oesophagostomum</taxon>
    </lineage>
</organism>
<reference evidence="2 3" key="1">
    <citation type="submission" date="2014-03" db="EMBL/GenBank/DDBJ databases">
        <title>Draft genome of the hookworm Oesophagostomum dentatum.</title>
        <authorList>
            <person name="Mitreva M."/>
        </authorList>
    </citation>
    <scope>NUCLEOTIDE SEQUENCE [LARGE SCALE GENOMIC DNA]</scope>
    <source>
        <strain evidence="2 3">OD-Hann</strain>
    </source>
</reference>
<dbReference type="EMBL" id="KN568419">
    <property type="protein sequence ID" value="KHJ84456.1"/>
    <property type="molecule type" value="Genomic_DNA"/>
</dbReference>
<proteinExistence type="predicted"/>
<dbReference type="AlphaFoldDB" id="A0A0B1SKN9"/>
<evidence type="ECO:0000313" key="2">
    <source>
        <dbReference type="EMBL" id="KHJ84456.1"/>
    </source>
</evidence>
<feature type="compositionally biased region" description="Basic and acidic residues" evidence="1">
    <location>
        <begin position="104"/>
        <end position="130"/>
    </location>
</feature>
<evidence type="ECO:0000256" key="1">
    <source>
        <dbReference type="SAM" id="MobiDB-lite"/>
    </source>
</evidence>
<feature type="region of interest" description="Disordered" evidence="1">
    <location>
        <begin position="84"/>
        <end position="151"/>
    </location>
</feature>
<evidence type="ECO:0000313" key="3">
    <source>
        <dbReference type="Proteomes" id="UP000053660"/>
    </source>
</evidence>
<keyword evidence="3" id="KW-1185">Reference proteome</keyword>
<protein>
    <submittedName>
        <fullName evidence="2">Uncharacterized protein</fullName>
    </submittedName>
</protein>